<evidence type="ECO:0000313" key="1">
    <source>
        <dbReference type="Ensembl" id="ENSACCP00020001848.1"/>
    </source>
</evidence>
<proteinExistence type="predicted"/>
<dbReference type="Proteomes" id="UP000472275">
    <property type="component" value="Chromosome 3"/>
</dbReference>
<accession>A0A663DPK1</accession>
<evidence type="ECO:0000313" key="2">
    <source>
        <dbReference type="Proteomes" id="UP000472275"/>
    </source>
</evidence>
<dbReference type="AlphaFoldDB" id="A0A663DPK1"/>
<protein>
    <submittedName>
        <fullName evidence="1">Uncharacterized protein</fullName>
    </submittedName>
</protein>
<dbReference type="InParanoid" id="A0A663DPK1"/>
<keyword evidence="2" id="KW-1185">Reference proteome</keyword>
<sequence length="151" mass="17160">MHTRGCTHTDMDAHACAHTQTHTRSDACTWICRDAHTQMHAHMDTRADAYRHGCTHAETHKRVHTRTFARRYVGTHAWLHTHTHALDATLTLPPGVQHSDSHGGWRGKDGAGVTWQCLPLSLPREASRESRQDGPVRFYIYLSNTFSIFLL</sequence>
<organism evidence="1 2">
    <name type="scientific">Aquila chrysaetos chrysaetos</name>
    <dbReference type="NCBI Taxonomy" id="223781"/>
    <lineage>
        <taxon>Eukaryota</taxon>
        <taxon>Metazoa</taxon>
        <taxon>Chordata</taxon>
        <taxon>Craniata</taxon>
        <taxon>Vertebrata</taxon>
        <taxon>Euteleostomi</taxon>
        <taxon>Archelosauria</taxon>
        <taxon>Archosauria</taxon>
        <taxon>Dinosauria</taxon>
        <taxon>Saurischia</taxon>
        <taxon>Theropoda</taxon>
        <taxon>Coelurosauria</taxon>
        <taxon>Aves</taxon>
        <taxon>Neognathae</taxon>
        <taxon>Neoaves</taxon>
        <taxon>Telluraves</taxon>
        <taxon>Accipitrimorphae</taxon>
        <taxon>Accipitriformes</taxon>
        <taxon>Accipitridae</taxon>
        <taxon>Accipitrinae</taxon>
        <taxon>Aquila</taxon>
    </lineage>
</organism>
<reference evidence="1" key="1">
    <citation type="submission" date="2025-08" db="UniProtKB">
        <authorList>
            <consortium name="Ensembl"/>
        </authorList>
    </citation>
    <scope>IDENTIFICATION</scope>
</reference>
<reference evidence="1" key="2">
    <citation type="submission" date="2025-09" db="UniProtKB">
        <authorList>
            <consortium name="Ensembl"/>
        </authorList>
    </citation>
    <scope>IDENTIFICATION</scope>
</reference>
<name>A0A663DPK1_AQUCH</name>
<dbReference type="Ensembl" id="ENSACCT00020001905.1">
    <property type="protein sequence ID" value="ENSACCP00020001848.1"/>
    <property type="gene ID" value="ENSACCG00020001285.1"/>
</dbReference>